<organism evidence="10 11">
    <name type="scientific">Micromonospora ureilytica</name>
    <dbReference type="NCBI Taxonomy" id="709868"/>
    <lineage>
        <taxon>Bacteria</taxon>
        <taxon>Bacillati</taxon>
        <taxon>Actinomycetota</taxon>
        <taxon>Actinomycetes</taxon>
        <taxon>Micromonosporales</taxon>
        <taxon>Micromonosporaceae</taxon>
        <taxon>Micromonospora</taxon>
    </lineage>
</organism>
<dbReference type="GO" id="GO:0004044">
    <property type="term" value="F:amidophosphoribosyltransferase activity"/>
    <property type="evidence" value="ECO:0007669"/>
    <property type="project" value="UniProtKB-EC"/>
</dbReference>
<sequence length="451" mass="49091">MTYLGLYALQHRGQESAGIAVSNGESIWVDKGMGLVSSVFNDHRLAALQGNIAIGHTRYSTTGASEWCNAQPVHRCVANVNFALAHNGNLVNTAELAVEADLVSGEIGSDSDLIAELVVREISAANSEDDASLVFEDAFAAVLPQLRGAFSLVVCETNTLIGVRDPNGFRPLFLGRHPNGWILASEMPALDVVGAETVREIEPGEMVIVDGSGVRSRRPFAQETINPTLCSFEFVYFARPDGKLIGQSIYAARRRMGEQLAMQAPVEADLVVPVPESGIPGAQGYAQQSGIPYADGFIKNRYIGRTFIAPTQELRRNAVRIKLNPIEENVAGRRLVVVEDSIIRGTTLRETVHLLRKAGALEVHLRILSPPYRWPCHFGMDTSDRDKLLAAKLSVEEIREYLEVDSLAYLDIDRMLGAITPKRGGLCTACMTGDYPVPVSIHSAKNVLETV</sequence>
<protein>
    <recommendedName>
        <fullName evidence="7">Amidophosphoribosyltransferase</fullName>
        <shortName evidence="7">ATase</shortName>
        <ecNumber evidence="7">2.4.2.14</ecNumber>
    </recommendedName>
    <alternativeName>
        <fullName evidence="7">Glutamine phosphoribosylpyrophosphate amidotransferase</fullName>
        <shortName evidence="7">GPATase</shortName>
    </alternativeName>
</protein>
<feature type="domain" description="Glutamine amidotransferase type-2" evidence="9">
    <location>
        <begin position="1"/>
        <end position="212"/>
    </location>
</feature>
<dbReference type="SUPFAM" id="SSF56235">
    <property type="entry name" value="N-terminal nucleophile aminohydrolases (Ntn hydrolases)"/>
    <property type="match status" value="1"/>
</dbReference>
<comment type="caution">
    <text evidence="7">Lacks conserved residue(s) required for the propagation of feature annotation.</text>
</comment>
<evidence type="ECO:0000313" key="10">
    <source>
        <dbReference type="EMBL" id="MBG6064465.1"/>
    </source>
</evidence>
<accession>A0ABS0JBN8</accession>
<dbReference type="CDD" id="cd00715">
    <property type="entry name" value="GPATase_N"/>
    <property type="match status" value="1"/>
</dbReference>
<evidence type="ECO:0000256" key="1">
    <source>
        <dbReference type="ARBA" id="ARBA00005209"/>
    </source>
</evidence>
<evidence type="ECO:0000313" key="11">
    <source>
        <dbReference type="Proteomes" id="UP000614915"/>
    </source>
</evidence>
<dbReference type="InterPro" id="IPR029055">
    <property type="entry name" value="Ntn_hydrolases_N"/>
</dbReference>
<evidence type="ECO:0000256" key="5">
    <source>
        <dbReference type="ARBA" id="ARBA00022755"/>
    </source>
</evidence>
<dbReference type="SUPFAM" id="SSF53271">
    <property type="entry name" value="PRTase-like"/>
    <property type="match status" value="1"/>
</dbReference>
<comment type="function">
    <text evidence="7">Catalyzes the formation of phosphoribosylamine from phosphoribosylpyrophosphate (PRPP) and glutamine.</text>
</comment>
<dbReference type="InterPro" id="IPR029057">
    <property type="entry name" value="PRTase-like"/>
</dbReference>
<dbReference type="CDD" id="cd06223">
    <property type="entry name" value="PRTases_typeI"/>
    <property type="match status" value="1"/>
</dbReference>
<dbReference type="Pfam" id="PF00156">
    <property type="entry name" value="Pribosyltran"/>
    <property type="match status" value="1"/>
</dbReference>
<gene>
    <name evidence="7" type="primary">purF</name>
    <name evidence="10" type="ORF">IW248_000752</name>
</gene>
<keyword evidence="7" id="KW-0408">Iron</keyword>
<keyword evidence="11" id="KW-1185">Reference proteome</keyword>
<reference evidence="10 11" key="1">
    <citation type="submission" date="2020-11" db="EMBL/GenBank/DDBJ databases">
        <title>Sequencing the genomes of 1000 actinobacteria strains.</title>
        <authorList>
            <person name="Klenk H.-P."/>
        </authorList>
    </citation>
    <scope>NUCLEOTIDE SEQUENCE [LARGE SCALE GENOMIC DNA]</scope>
    <source>
        <strain evidence="10 11">DSM 101692</strain>
    </source>
</reference>
<comment type="catalytic activity">
    <reaction evidence="7 8">
        <text>5-phospho-beta-D-ribosylamine + L-glutamate + diphosphate = 5-phospho-alpha-D-ribose 1-diphosphate + L-glutamine + H2O</text>
        <dbReference type="Rhea" id="RHEA:14905"/>
        <dbReference type="ChEBI" id="CHEBI:15377"/>
        <dbReference type="ChEBI" id="CHEBI:29985"/>
        <dbReference type="ChEBI" id="CHEBI:33019"/>
        <dbReference type="ChEBI" id="CHEBI:58017"/>
        <dbReference type="ChEBI" id="CHEBI:58359"/>
        <dbReference type="ChEBI" id="CHEBI:58681"/>
        <dbReference type="EC" id="2.4.2.14"/>
    </reaction>
</comment>
<dbReference type="EMBL" id="JADOTX010000001">
    <property type="protein sequence ID" value="MBG6064465.1"/>
    <property type="molecule type" value="Genomic_DNA"/>
</dbReference>
<evidence type="ECO:0000259" key="9">
    <source>
        <dbReference type="PROSITE" id="PS51278"/>
    </source>
</evidence>
<dbReference type="PROSITE" id="PS51278">
    <property type="entry name" value="GATASE_TYPE_2"/>
    <property type="match status" value="1"/>
</dbReference>
<evidence type="ECO:0000256" key="2">
    <source>
        <dbReference type="ARBA" id="ARBA00010138"/>
    </source>
</evidence>
<dbReference type="Pfam" id="PF13537">
    <property type="entry name" value="GATase_7"/>
    <property type="match status" value="1"/>
</dbReference>
<dbReference type="EC" id="2.4.2.14" evidence="7"/>
<dbReference type="InterPro" id="IPR000836">
    <property type="entry name" value="PRTase_dom"/>
</dbReference>
<keyword evidence="6 7" id="KW-0315">Glutamine amidotransferase</keyword>
<evidence type="ECO:0000256" key="4">
    <source>
        <dbReference type="ARBA" id="ARBA00022679"/>
    </source>
</evidence>
<evidence type="ECO:0000256" key="6">
    <source>
        <dbReference type="ARBA" id="ARBA00022962"/>
    </source>
</evidence>
<dbReference type="PANTHER" id="PTHR11907">
    <property type="entry name" value="AMIDOPHOSPHORIBOSYLTRANSFERASE"/>
    <property type="match status" value="1"/>
</dbReference>
<feature type="binding site" evidence="7">
    <location>
        <position position="230"/>
    </location>
    <ligand>
        <name>[4Fe-4S] cluster</name>
        <dbReference type="ChEBI" id="CHEBI:49883"/>
    </ligand>
</feature>
<comment type="similarity">
    <text evidence="2 7 8">In the C-terminal section; belongs to the purine/pyrimidine phosphoribosyltransferase family.</text>
</comment>
<keyword evidence="3 7" id="KW-0328">Glycosyltransferase</keyword>
<feature type="binding site" evidence="7">
    <location>
        <position position="430"/>
    </location>
    <ligand>
        <name>[4Fe-4S] cluster</name>
        <dbReference type="ChEBI" id="CHEBI:49883"/>
    </ligand>
</feature>
<dbReference type="HAMAP" id="MF_01931">
    <property type="entry name" value="PurF"/>
    <property type="match status" value="1"/>
</dbReference>
<keyword evidence="5 7" id="KW-0658">Purine biosynthesis</keyword>
<keyword evidence="7" id="KW-0479">Metal-binding</keyword>
<dbReference type="InterPro" id="IPR035584">
    <property type="entry name" value="PurF_N"/>
</dbReference>
<comment type="pathway">
    <text evidence="1 7 8">Purine metabolism; IMP biosynthesis via de novo pathway; N(1)-(5-phospho-D-ribosyl)glycinamide from 5-phospho-alpha-D-ribose 1-diphosphate: step 1/2.</text>
</comment>
<keyword evidence="7" id="KW-0411">Iron-sulfur</keyword>
<evidence type="ECO:0000256" key="3">
    <source>
        <dbReference type="ARBA" id="ARBA00022676"/>
    </source>
</evidence>
<keyword evidence="7" id="KW-0004">4Fe-4S</keyword>
<dbReference type="NCBIfam" id="TIGR01134">
    <property type="entry name" value="purF"/>
    <property type="match status" value="1"/>
</dbReference>
<dbReference type="InterPro" id="IPR017932">
    <property type="entry name" value="GATase_2_dom"/>
</dbReference>
<dbReference type="PIRSF" id="PIRSF000485">
    <property type="entry name" value="Amd_phspho_trans"/>
    <property type="match status" value="1"/>
</dbReference>
<evidence type="ECO:0000256" key="7">
    <source>
        <dbReference type="HAMAP-Rule" id="MF_01931"/>
    </source>
</evidence>
<proteinExistence type="inferred from homology"/>
<feature type="binding site" evidence="7">
    <location>
        <position position="427"/>
    </location>
    <ligand>
        <name>[4Fe-4S] cluster</name>
        <dbReference type="ChEBI" id="CHEBI:49883"/>
    </ligand>
</feature>
<dbReference type="Proteomes" id="UP000614915">
    <property type="component" value="Unassembled WGS sequence"/>
</dbReference>
<feature type="binding site" evidence="7">
    <location>
        <position position="376"/>
    </location>
    <ligand>
        <name>[4Fe-4S] cluster</name>
        <dbReference type="ChEBI" id="CHEBI:49883"/>
    </ligand>
</feature>
<dbReference type="Gene3D" id="3.60.20.10">
    <property type="entry name" value="Glutamine Phosphoribosylpyrophosphate, subunit 1, domain 1"/>
    <property type="match status" value="1"/>
</dbReference>
<dbReference type="InterPro" id="IPR005854">
    <property type="entry name" value="PurF"/>
</dbReference>
<comment type="caution">
    <text evidence="10">The sequence shown here is derived from an EMBL/GenBank/DDBJ whole genome shotgun (WGS) entry which is preliminary data.</text>
</comment>
<dbReference type="Gene3D" id="3.40.50.2020">
    <property type="match status" value="1"/>
</dbReference>
<keyword evidence="4 7" id="KW-0808">Transferase</keyword>
<name>A0ABS0JBN8_9ACTN</name>
<evidence type="ECO:0000256" key="8">
    <source>
        <dbReference type="PIRNR" id="PIRNR000485"/>
    </source>
</evidence>
<comment type="cofactor">
    <cofactor evidence="7">
        <name>[4Fe-4S] cluster</name>
        <dbReference type="ChEBI" id="CHEBI:49883"/>
    </cofactor>
    <text evidence="7">Binds 1 [4Fe-4S] cluster per subunit.</text>
</comment>